<name>A0ABV7YRB7_9ACTN</name>
<protein>
    <submittedName>
        <fullName evidence="1">Uncharacterized protein</fullName>
    </submittedName>
</protein>
<reference evidence="2" key="1">
    <citation type="journal article" date="2019" name="Int. J. Syst. Evol. Microbiol.">
        <title>The Global Catalogue of Microorganisms (GCM) 10K type strain sequencing project: providing services to taxonomists for standard genome sequencing and annotation.</title>
        <authorList>
            <consortium name="The Broad Institute Genomics Platform"/>
            <consortium name="The Broad Institute Genome Sequencing Center for Infectious Disease"/>
            <person name="Wu L."/>
            <person name="Ma J."/>
        </authorList>
    </citation>
    <scope>NUCLEOTIDE SEQUENCE [LARGE SCALE GENOMIC DNA]</scope>
    <source>
        <strain evidence="2">CGMCC 4.7241</strain>
    </source>
</reference>
<comment type="caution">
    <text evidence="1">The sequence shown here is derived from an EMBL/GenBank/DDBJ whole genome shotgun (WGS) entry which is preliminary data.</text>
</comment>
<keyword evidence="2" id="KW-1185">Reference proteome</keyword>
<proteinExistence type="predicted"/>
<evidence type="ECO:0000313" key="1">
    <source>
        <dbReference type="EMBL" id="MFC3766584.1"/>
    </source>
</evidence>
<dbReference type="RefSeq" id="WP_205118096.1">
    <property type="nucleotide sequence ID" value="NZ_JAFBCM010000001.1"/>
</dbReference>
<dbReference type="EMBL" id="JBHRZH010000056">
    <property type="protein sequence ID" value="MFC3766584.1"/>
    <property type="molecule type" value="Genomic_DNA"/>
</dbReference>
<accession>A0ABV7YRB7</accession>
<sequence>MVSPLFTRLIDDAAMFPPGNAPLGEAVPGHAAHRGAAYGELVGPFLVSDQRLPDLQPPTDLAIGVIVSGGAGAIGPALTWASRMANVQVKAVEAALRDEPELARNARRVTMAYDQARQDGTLQEHAHAYIEVPRLYGWQDALDVLAETGDRAKLRTGGDSPPTEQELADFIEACLDRELPFKLTAGLHHAARNTTDSTEQHGFLNVLLATRHALDGTNPTEVLAERDGTVLAEQAEALDDAAAKSTRRWFTSFGSCSIAEPVDDLRTLGLLR</sequence>
<organism evidence="1 2">
    <name type="scientific">Tenggerimyces flavus</name>
    <dbReference type="NCBI Taxonomy" id="1708749"/>
    <lineage>
        <taxon>Bacteria</taxon>
        <taxon>Bacillati</taxon>
        <taxon>Actinomycetota</taxon>
        <taxon>Actinomycetes</taxon>
        <taxon>Propionibacteriales</taxon>
        <taxon>Nocardioidaceae</taxon>
        <taxon>Tenggerimyces</taxon>
    </lineage>
</organism>
<gene>
    <name evidence="1" type="ORF">ACFOUW_37550</name>
</gene>
<evidence type="ECO:0000313" key="2">
    <source>
        <dbReference type="Proteomes" id="UP001595699"/>
    </source>
</evidence>
<dbReference type="Proteomes" id="UP001595699">
    <property type="component" value="Unassembled WGS sequence"/>
</dbReference>